<feature type="domain" description="BHLH" evidence="5">
    <location>
        <begin position="102"/>
        <end position="151"/>
    </location>
</feature>
<proteinExistence type="predicted"/>
<dbReference type="InterPro" id="IPR036638">
    <property type="entry name" value="HLH_DNA-bd_sf"/>
</dbReference>
<organism evidence="6 7">
    <name type="scientific">Solanum pinnatisectum</name>
    <name type="common">tansyleaf nightshade</name>
    <dbReference type="NCBI Taxonomy" id="50273"/>
    <lineage>
        <taxon>Eukaryota</taxon>
        <taxon>Viridiplantae</taxon>
        <taxon>Streptophyta</taxon>
        <taxon>Embryophyta</taxon>
        <taxon>Tracheophyta</taxon>
        <taxon>Spermatophyta</taxon>
        <taxon>Magnoliopsida</taxon>
        <taxon>eudicotyledons</taxon>
        <taxon>Gunneridae</taxon>
        <taxon>Pentapetalae</taxon>
        <taxon>asterids</taxon>
        <taxon>lamiids</taxon>
        <taxon>Solanales</taxon>
        <taxon>Solanaceae</taxon>
        <taxon>Solanoideae</taxon>
        <taxon>Solaneae</taxon>
        <taxon>Solanum</taxon>
    </lineage>
</organism>
<dbReference type="InterPro" id="IPR054502">
    <property type="entry name" value="bHLH-TF_ACT-like_plant"/>
</dbReference>
<protein>
    <recommendedName>
        <fullName evidence="5">BHLH domain-containing protein</fullName>
    </recommendedName>
</protein>
<evidence type="ECO:0000256" key="4">
    <source>
        <dbReference type="ARBA" id="ARBA00023242"/>
    </source>
</evidence>
<keyword evidence="2" id="KW-0805">Transcription regulation</keyword>
<evidence type="ECO:0000259" key="5">
    <source>
        <dbReference type="PROSITE" id="PS50888"/>
    </source>
</evidence>
<dbReference type="Gene3D" id="4.10.280.10">
    <property type="entry name" value="Helix-loop-helix DNA-binding domain"/>
    <property type="match status" value="1"/>
</dbReference>
<dbReference type="Pfam" id="PF00010">
    <property type="entry name" value="HLH"/>
    <property type="match status" value="1"/>
</dbReference>
<gene>
    <name evidence="6" type="ORF">R3W88_017381</name>
</gene>
<dbReference type="PROSITE" id="PS50888">
    <property type="entry name" value="BHLH"/>
    <property type="match status" value="1"/>
</dbReference>
<name>A0AAV9L0W7_9SOLN</name>
<keyword evidence="3" id="KW-0804">Transcription</keyword>
<comment type="caution">
    <text evidence="6">The sequence shown here is derived from an EMBL/GenBank/DDBJ whole genome shotgun (WGS) entry which is preliminary data.</text>
</comment>
<dbReference type="AlphaFoldDB" id="A0AAV9L0W7"/>
<dbReference type="InterPro" id="IPR052610">
    <property type="entry name" value="bHLH_transcription_regulator"/>
</dbReference>
<keyword evidence="4" id="KW-0539">Nucleus</keyword>
<comment type="subcellular location">
    <subcellularLocation>
        <location evidence="1">Nucleus</location>
    </subcellularLocation>
</comment>
<evidence type="ECO:0000256" key="1">
    <source>
        <dbReference type="ARBA" id="ARBA00004123"/>
    </source>
</evidence>
<dbReference type="Pfam" id="PF22754">
    <property type="entry name" value="bHLH-TF_ACT-like_plant"/>
    <property type="match status" value="1"/>
</dbReference>
<dbReference type="PANTHER" id="PTHR45959:SF12">
    <property type="entry name" value="TRANSCRIPTION FACTOR BHLH18-LIKE"/>
    <property type="match status" value="1"/>
</dbReference>
<evidence type="ECO:0000256" key="2">
    <source>
        <dbReference type="ARBA" id="ARBA00023015"/>
    </source>
</evidence>
<dbReference type="GO" id="GO:0080090">
    <property type="term" value="P:regulation of primary metabolic process"/>
    <property type="evidence" value="ECO:0007669"/>
    <property type="project" value="UniProtKB-ARBA"/>
</dbReference>
<dbReference type="EMBL" id="JAWPEI010000008">
    <property type="protein sequence ID" value="KAK4719043.1"/>
    <property type="molecule type" value="Genomic_DNA"/>
</dbReference>
<dbReference type="Proteomes" id="UP001311915">
    <property type="component" value="Unassembled WGS sequence"/>
</dbReference>
<accession>A0AAV9L0W7</accession>
<dbReference type="SMART" id="SM00353">
    <property type="entry name" value="HLH"/>
    <property type="match status" value="1"/>
</dbReference>
<dbReference type="SUPFAM" id="SSF47459">
    <property type="entry name" value="HLH, helix-loop-helix DNA-binding domain"/>
    <property type="match status" value="1"/>
</dbReference>
<dbReference type="GO" id="GO:0005634">
    <property type="term" value="C:nucleus"/>
    <property type="evidence" value="ECO:0007669"/>
    <property type="project" value="UniProtKB-SubCell"/>
</dbReference>
<evidence type="ECO:0000256" key="3">
    <source>
        <dbReference type="ARBA" id="ARBA00023163"/>
    </source>
</evidence>
<evidence type="ECO:0000313" key="7">
    <source>
        <dbReference type="Proteomes" id="UP001311915"/>
    </source>
</evidence>
<evidence type="ECO:0000313" key="6">
    <source>
        <dbReference type="EMBL" id="KAK4719043.1"/>
    </source>
</evidence>
<reference evidence="6 7" key="1">
    <citation type="submission" date="2023-10" db="EMBL/GenBank/DDBJ databases">
        <title>Genome-Wide Identification Analysis in wild type Solanum Pinnatisectum Reveals Some Genes Defensing Phytophthora Infestans.</title>
        <authorList>
            <person name="Sun C."/>
        </authorList>
    </citation>
    <scope>NUCLEOTIDE SEQUENCE [LARGE SCALE GENOMIC DNA]</scope>
    <source>
        <strain evidence="6">LQN</strain>
        <tissue evidence="6">Leaf</tissue>
    </source>
</reference>
<dbReference type="GO" id="GO:0046983">
    <property type="term" value="F:protein dimerization activity"/>
    <property type="evidence" value="ECO:0007669"/>
    <property type="project" value="InterPro"/>
</dbReference>
<sequence>MEYSGIYNYEDESFFEFKPNTSQDIYNSSVGYTTNIEEKSGQKAISSNNSSSNSGGFLISFSSNQEEDIGAMISSENARQESLLLGENNNNNNNVMYKRSPLQAQDHVIAERKRREKMGDLFISLSKIVPGLKKLDKSSILGDTIEYMKELQEQVKLLEESKKHIPSALEYNDSNKEQVLGSNKIKVRIMDKSVLINIHCNKQDGMLGRVLVQMEQLHLSVHDMRIMPFGPTNLEISILAQVL</sequence>
<dbReference type="PANTHER" id="PTHR45959">
    <property type="entry name" value="BHLH TRANSCRIPTION FACTOR"/>
    <property type="match status" value="1"/>
</dbReference>
<keyword evidence="7" id="KW-1185">Reference proteome</keyword>
<dbReference type="InterPro" id="IPR011598">
    <property type="entry name" value="bHLH_dom"/>
</dbReference>